<sequence>MPQHTKDLFTLRYNLAYSFLYLKYYVVNSNRIVDKQARRYFQVSTSCEQSGVIVAVQYACLNGSAANRIHRNPCNNKAAVQRHNLEKILQNNKEYMSRICKKIEAHLAFPHGLQKCKVLNYLIMKRM</sequence>
<dbReference type="AlphaFoldDB" id="W6UC54"/>
<dbReference type="GeneID" id="36342645"/>
<evidence type="ECO:0000313" key="1">
    <source>
        <dbReference type="EMBL" id="EUB58186.1"/>
    </source>
</evidence>
<proteinExistence type="predicted"/>
<keyword evidence="2" id="KW-1185">Reference proteome</keyword>
<protein>
    <submittedName>
        <fullName evidence="1">Uncharacterized protein</fullName>
    </submittedName>
</protein>
<gene>
    <name evidence="1" type="ORF">EGR_06930</name>
</gene>
<name>W6UC54_ECHGR</name>
<accession>W6UC54</accession>
<dbReference type="CTD" id="36342645"/>
<dbReference type="Proteomes" id="UP000019149">
    <property type="component" value="Unassembled WGS sequence"/>
</dbReference>
<reference evidence="1 2" key="1">
    <citation type="journal article" date="2013" name="Nat. Genet.">
        <title>The genome of the hydatid tapeworm Echinococcus granulosus.</title>
        <authorList>
            <person name="Zheng H."/>
            <person name="Zhang W."/>
            <person name="Zhang L."/>
            <person name="Zhang Z."/>
            <person name="Li J."/>
            <person name="Lu G."/>
            <person name="Zhu Y."/>
            <person name="Wang Y."/>
            <person name="Huang Y."/>
            <person name="Liu J."/>
            <person name="Kang H."/>
            <person name="Chen J."/>
            <person name="Wang L."/>
            <person name="Chen A."/>
            <person name="Yu S."/>
            <person name="Gao Z."/>
            <person name="Jin L."/>
            <person name="Gu W."/>
            <person name="Wang Z."/>
            <person name="Zhao L."/>
            <person name="Shi B."/>
            <person name="Wen H."/>
            <person name="Lin R."/>
            <person name="Jones M.K."/>
            <person name="Brejova B."/>
            <person name="Vinar T."/>
            <person name="Zhao G."/>
            <person name="McManus D.P."/>
            <person name="Chen Z."/>
            <person name="Zhou Y."/>
            <person name="Wang S."/>
        </authorList>
    </citation>
    <scope>NUCLEOTIDE SEQUENCE [LARGE SCALE GENOMIC DNA]</scope>
</reference>
<organism evidence="1 2">
    <name type="scientific">Echinococcus granulosus</name>
    <name type="common">Hydatid tapeworm</name>
    <dbReference type="NCBI Taxonomy" id="6210"/>
    <lineage>
        <taxon>Eukaryota</taxon>
        <taxon>Metazoa</taxon>
        <taxon>Spiralia</taxon>
        <taxon>Lophotrochozoa</taxon>
        <taxon>Platyhelminthes</taxon>
        <taxon>Cestoda</taxon>
        <taxon>Eucestoda</taxon>
        <taxon>Cyclophyllidea</taxon>
        <taxon>Taeniidae</taxon>
        <taxon>Echinococcus</taxon>
        <taxon>Echinococcus granulosus group</taxon>
    </lineage>
</organism>
<dbReference type="RefSeq" id="XP_024349382.1">
    <property type="nucleotide sequence ID" value="XM_024496179.1"/>
</dbReference>
<dbReference type="EMBL" id="APAU02000066">
    <property type="protein sequence ID" value="EUB58186.1"/>
    <property type="molecule type" value="Genomic_DNA"/>
</dbReference>
<comment type="caution">
    <text evidence="1">The sequence shown here is derived from an EMBL/GenBank/DDBJ whole genome shotgun (WGS) entry which is preliminary data.</text>
</comment>
<evidence type="ECO:0000313" key="2">
    <source>
        <dbReference type="Proteomes" id="UP000019149"/>
    </source>
</evidence>
<dbReference type="KEGG" id="egl:EGR_06930"/>